<evidence type="ECO:0000256" key="1">
    <source>
        <dbReference type="SAM" id="Phobius"/>
    </source>
</evidence>
<evidence type="ECO:0000313" key="3">
    <source>
        <dbReference type="EMBL" id="ARN78134.1"/>
    </source>
</evidence>
<gene>
    <name evidence="3" type="ORF">BST97_09045</name>
</gene>
<organism evidence="3 4">
    <name type="scientific">Nonlabens spongiae</name>
    <dbReference type="NCBI Taxonomy" id="331648"/>
    <lineage>
        <taxon>Bacteria</taxon>
        <taxon>Pseudomonadati</taxon>
        <taxon>Bacteroidota</taxon>
        <taxon>Flavobacteriia</taxon>
        <taxon>Flavobacteriales</taxon>
        <taxon>Flavobacteriaceae</taxon>
        <taxon>Nonlabens</taxon>
    </lineage>
</organism>
<dbReference type="STRING" id="331648.BST97_09045"/>
<dbReference type="AlphaFoldDB" id="A0A1W6MKI8"/>
<keyword evidence="1" id="KW-0472">Membrane</keyword>
<dbReference type="InterPro" id="IPR001387">
    <property type="entry name" value="Cro/C1-type_HTH"/>
</dbReference>
<dbReference type="EMBL" id="CP019344">
    <property type="protein sequence ID" value="ARN78134.1"/>
    <property type="molecule type" value="Genomic_DNA"/>
</dbReference>
<reference evidence="3 4" key="1">
    <citation type="submission" date="2016-11" db="EMBL/GenBank/DDBJ databases">
        <title>Trade-off between light-utilization and light-protection in marine flavobacteria.</title>
        <authorList>
            <person name="Kumagai Y."/>
        </authorList>
    </citation>
    <scope>NUCLEOTIDE SEQUENCE [LARGE SCALE GENOMIC DNA]</scope>
    <source>
        <strain evidence="3 4">JCM 13191</strain>
    </source>
</reference>
<feature type="transmembrane region" description="Helical" evidence="1">
    <location>
        <begin position="163"/>
        <end position="182"/>
    </location>
</feature>
<keyword evidence="4" id="KW-1185">Reference proteome</keyword>
<feature type="transmembrane region" description="Helical" evidence="1">
    <location>
        <begin position="78"/>
        <end position="100"/>
    </location>
</feature>
<proteinExistence type="predicted"/>
<keyword evidence="1" id="KW-1133">Transmembrane helix</keyword>
<feature type="transmembrane region" description="Helical" evidence="1">
    <location>
        <begin position="106"/>
        <end position="127"/>
    </location>
</feature>
<sequence length="192" mass="21986">MRINTDKIIAARIKKGLTQEDLAQQAKVNLRTVQRVEKSETNPREITLNLICNALEMEIDDVIVREKSVMENRIISKVVEIIFLTLLNMILMMIFGYLTIDINAQINSVIGGLLLSIFLPFFIVFFTQRMGSLERLLKFGSGFIVYFFLFLFLHGFPKGFVSGLYPCLLICVTVLYFGDVLTKHLAPTREKE</sequence>
<accession>A0A1W6MKI8</accession>
<evidence type="ECO:0000313" key="4">
    <source>
        <dbReference type="Proteomes" id="UP000193431"/>
    </source>
</evidence>
<dbReference type="Pfam" id="PF01381">
    <property type="entry name" value="HTH_3"/>
    <property type="match status" value="1"/>
</dbReference>
<keyword evidence="1" id="KW-0812">Transmembrane</keyword>
<dbReference type="PROSITE" id="PS50943">
    <property type="entry name" value="HTH_CROC1"/>
    <property type="match status" value="1"/>
</dbReference>
<dbReference type="RefSeq" id="WP_169711558.1">
    <property type="nucleotide sequence ID" value="NZ_CP019344.1"/>
</dbReference>
<dbReference type="Gene3D" id="1.10.260.40">
    <property type="entry name" value="lambda repressor-like DNA-binding domains"/>
    <property type="match status" value="1"/>
</dbReference>
<dbReference type="SUPFAM" id="SSF47413">
    <property type="entry name" value="lambda repressor-like DNA-binding domains"/>
    <property type="match status" value="1"/>
</dbReference>
<dbReference type="InterPro" id="IPR010982">
    <property type="entry name" value="Lambda_DNA-bd_dom_sf"/>
</dbReference>
<dbReference type="GO" id="GO:0003677">
    <property type="term" value="F:DNA binding"/>
    <property type="evidence" value="ECO:0007669"/>
    <property type="project" value="InterPro"/>
</dbReference>
<dbReference type="Proteomes" id="UP000193431">
    <property type="component" value="Chromosome"/>
</dbReference>
<evidence type="ECO:0000259" key="2">
    <source>
        <dbReference type="PROSITE" id="PS50943"/>
    </source>
</evidence>
<feature type="transmembrane region" description="Helical" evidence="1">
    <location>
        <begin position="139"/>
        <end position="157"/>
    </location>
</feature>
<name>A0A1W6MKI8_9FLAO</name>
<feature type="domain" description="HTH cro/C1-type" evidence="2">
    <location>
        <begin position="8"/>
        <end position="62"/>
    </location>
</feature>
<dbReference type="CDD" id="cd00093">
    <property type="entry name" value="HTH_XRE"/>
    <property type="match status" value="1"/>
</dbReference>
<dbReference type="SMART" id="SM00530">
    <property type="entry name" value="HTH_XRE"/>
    <property type="match status" value="1"/>
</dbReference>
<protein>
    <recommendedName>
        <fullName evidence="2">HTH cro/C1-type domain-containing protein</fullName>
    </recommendedName>
</protein>